<organism evidence="1 2">
    <name type="scientific">Methylobacterium marchantiae</name>
    <dbReference type="NCBI Taxonomy" id="600331"/>
    <lineage>
        <taxon>Bacteria</taxon>
        <taxon>Pseudomonadati</taxon>
        <taxon>Pseudomonadota</taxon>
        <taxon>Alphaproteobacteria</taxon>
        <taxon>Hyphomicrobiales</taxon>
        <taxon>Methylobacteriaceae</taxon>
        <taxon>Methylobacterium</taxon>
    </lineage>
</organism>
<name>A0ABW3X5T6_9HYPH</name>
<evidence type="ECO:0000313" key="1">
    <source>
        <dbReference type="EMBL" id="MFD1303598.1"/>
    </source>
</evidence>
<protein>
    <submittedName>
        <fullName evidence="1">Uncharacterized protein</fullName>
    </submittedName>
</protein>
<proteinExistence type="predicted"/>
<sequence length="56" mass="5819">MAGAKIDPNDRILYDHDTGVLSYDADGSGTAAKAIPFAVIDNHAKVSLTAADFLIA</sequence>
<dbReference type="RefSeq" id="WP_238208173.1">
    <property type="nucleotide sequence ID" value="NZ_JBHTND010000032.1"/>
</dbReference>
<evidence type="ECO:0000313" key="2">
    <source>
        <dbReference type="Proteomes" id="UP001597176"/>
    </source>
</evidence>
<accession>A0ABW3X5T6</accession>
<gene>
    <name evidence="1" type="ORF">ACFQ4G_18660</name>
</gene>
<comment type="caution">
    <text evidence="1">The sequence shown here is derived from an EMBL/GenBank/DDBJ whole genome shotgun (WGS) entry which is preliminary data.</text>
</comment>
<dbReference type="EMBL" id="JBHTND010000032">
    <property type="protein sequence ID" value="MFD1303598.1"/>
    <property type="molecule type" value="Genomic_DNA"/>
</dbReference>
<reference evidence="2" key="1">
    <citation type="journal article" date="2019" name="Int. J. Syst. Evol. Microbiol.">
        <title>The Global Catalogue of Microorganisms (GCM) 10K type strain sequencing project: providing services to taxonomists for standard genome sequencing and annotation.</title>
        <authorList>
            <consortium name="The Broad Institute Genomics Platform"/>
            <consortium name="The Broad Institute Genome Sequencing Center for Infectious Disease"/>
            <person name="Wu L."/>
            <person name="Ma J."/>
        </authorList>
    </citation>
    <scope>NUCLEOTIDE SEQUENCE [LARGE SCALE GENOMIC DNA]</scope>
    <source>
        <strain evidence="2">CCUG 56108</strain>
    </source>
</reference>
<dbReference type="Proteomes" id="UP001597176">
    <property type="component" value="Unassembled WGS sequence"/>
</dbReference>
<keyword evidence="2" id="KW-1185">Reference proteome</keyword>